<protein>
    <submittedName>
        <fullName evidence="1">Uncharacterized protein</fullName>
    </submittedName>
</protein>
<organism evidence="1 2">
    <name type="scientific">Clostridium cellulovorans (strain ATCC 35296 / DSM 3052 / OCM 3 / 743B)</name>
    <dbReference type="NCBI Taxonomy" id="573061"/>
    <lineage>
        <taxon>Bacteria</taxon>
        <taxon>Bacillati</taxon>
        <taxon>Bacillota</taxon>
        <taxon>Clostridia</taxon>
        <taxon>Eubacteriales</taxon>
        <taxon>Clostridiaceae</taxon>
        <taxon>Clostridium</taxon>
    </lineage>
</organism>
<dbReference type="Proteomes" id="UP000002730">
    <property type="component" value="Chromosome"/>
</dbReference>
<sequence length="41" mass="5038">MKRILEDDIIILWLNYTNNSKLVLKFMILYWVWIRINKGGI</sequence>
<evidence type="ECO:0000313" key="2">
    <source>
        <dbReference type="Proteomes" id="UP000002730"/>
    </source>
</evidence>
<dbReference type="STRING" id="573061.Clocel_3349"/>
<dbReference type="AlphaFoldDB" id="D9SV55"/>
<name>D9SV55_CLOC7</name>
<dbReference type="KEGG" id="ccb:Clocel_3349"/>
<gene>
    <name evidence="1" type="ordered locus">Clocel_3349</name>
</gene>
<dbReference type="EMBL" id="CP002160">
    <property type="protein sequence ID" value="ADL53029.1"/>
    <property type="molecule type" value="Genomic_DNA"/>
</dbReference>
<evidence type="ECO:0000313" key="1">
    <source>
        <dbReference type="EMBL" id="ADL53029.1"/>
    </source>
</evidence>
<dbReference type="HOGENOM" id="CLU_3267963_0_0_9"/>
<proteinExistence type="predicted"/>
<reference evidence="1 2" key="1">
    <citation type="submission" date="2010-08" db="EMBL/GenBank/DDBJ databases">
        <title>Complete sequence of Clostridium cellulovorans 743B.</title>
        <authorList>
            <consortium name="US DOE Joint Genome Institute"/>
            <person name="Lucas S."/>
            <person name="Copeland A."/>
            <person name="Lapidus A."/>
            <person name="Cheng J.-F."/>
            <person name="Bruce D."/>
            <person name="Goodwin L."/>
            <person name="Pitluck S."/>
            <person name="Chertkov O."/>
            <person name="Detter J.C."/>
            <person name="Han C."/>
            <person name="Tapia R."/>
            <person name="Land M."/>
            <person name="Hauser L."/>
            <person name="Chang Y.-J."/>
            <person name="Jeffries C."/>
            <person name="Kyrpides N."/>
            <person name="Ivanova N."/>
            <person name="Mikhailova N."/>
            <person name="Hemme C.L."/>
            <person name="Woyke T."/>
        </authorList>
    </citation>
    <scope>NUCLEOTIDE SEQUENCE [LARGE SCALE GENOMIC DNA]</scope>
    <source>
        <strain evidence="2">ATCC 35296 / DSM 3052 / OCM 3 / 743B</strain>
    </source>
</reference>
<accession>D9SV55</accession>
<keyword evidence="2" id="KW-1185">Reference proteome</keyword>